<gene>
    <name evidence="2" type="ORF">KSF_074700</name>
</gene>
<accession>A0A8J3IVB7</accession>
<sequence>MLAQVSVEAHKKGRRRARGGVNPTLGAPAVHGLEIPTVSRKALPSVGAFPNFTFHGGPIITNPQVYTSFWGSLWQSDLAYQQRAIRLNHFLQDLLNSDFMNVLSQYGTGNGAGSGNFVRASFVNNIPAILTEEEIHGILQSTIDAGILPEPTSNTALIIYLDEKSGVNDPNQDLVLCEPQNDNAFGYHSFFVTAANNPFYYAIIPALNNTCLKETCSNDTSCSLHLMQTVEQRLTQVTSHEFAEMATDPQLNAWFDPDPRVGENGDICNGEADTIAVGANTWTIQRIYSKFDDMNSNGAVFCLGQAFTPKPRLSQGPSIQAMALDRRQHKAFLESMLPIPSLHFDANTKEVTMDEREYNQYVEKLFHPSYQENIISDLPNFLRQCAEILEKEKEVSSEHDSHPSHHTTDVSTIY</sequence>
<dbReference type="RefSeq" id="WP_220207982.1">
    <property type="nucleotide sequence ID" value="NZ_BNJK01000001.1"/>
</dbReference>
<dbReference type="Proteomes" id="UP000597444">
    <property type="component" value="Unassembled WGS sequence"/>
</dbReference>
<comment type="caution">
    <text evidence="2">The sequence shown here is derived from an EMBL/GenBank/DDBJ whole genome shotgun (WGS) entry which is preliminary data.</text>
</comment>
<protein>
    <submittedName>
        <fullName evidence="2">Uncharacterized protein</fullName>
    </submittedName>
</protein>
<evidence type="ECO:0000313" key="2">
    <source>
        <dbReference type="EMBL" id="GHO97422.1"/>
    </source>
</evidence>
<organism evidence="2 3">
    <name type="scientific">Reticulibacter mediterranei</name>
    <dbReference type="NCBI Taxonomy" id="2778369"/>
    <lineage>
        <taxon>Bacteria</taxon>
        <taxon>Bacillati</taxon>
        <taxon>Chloroflexota</taxon>
        <taxon>Ktedonobacteria</taxon>
        <taxon>Ktedonobacterales</taxon>
        <taxon>Reticulibacteraceae</taxon>
        <taxon>Reticulibacter</taxon>
    </lineage>
</organism>
<keyword evidence="3" id="KW-1185">Reference proteome</keyword>
<dbReference type="AlphaFoldDB" id="A0A8J3IVB7"/>
<feature type="compositionally biased region" description="Basic and acidic residues" evidence="1">
    <location>
        <begin position="393"/>
        <end position="408"/>
    </location>
</feature>
<reference evidence="2" key="1">
    <citation type="submission" date="2020-10" db="EMBL/GenBank/DDBJ databases">
        <title>Taxonomic study of unclassified bacteria belonging to the class Ktedonobacteria.</title>
        <authorList>
            <person name="Yabe S."/>
            <person name="Wang C.M."/>
            <person name="Zheng Y."/>
            <person name="Sakai Y."/>
            <person name="Cavaletti L."/>
            <person name="Monciardini P."/>
            <person name="Donadio S."/>
        </authorList>
    </citation>
    <scope>NUCLEOTIDE SEQUENCE</scope>
    <source>
        <strain evidence="2">ID150040</strain>
    </source>
</reference>
<feature type="region of interest" description="Disordered" evidence="1">
    <location>
        <begin position="1"/>
        <end position="23"/>
    </location>
</feature>
<evidence type="ECO:0000313" key="3">
    <source>
        <dbReference type="Proteomes" id="UP000597444"/>
    </source>
</evidence>
<proteinExistence type="predicted"/>
<feature type="region of interest" description="Disordered" evidence="1">
    <location>
        <begin position="393"/>
        <end position="414"/>
    </location>
</feature>
<dbReference type="EMBL" id="BNJK01000001">
    <property type="protein sequence ID" value="GHO97422.1"/>
    <property type="molecule type" value="Genomic_DNA"/>
</dbReference>
<name>A0A8J3IVB7_9CHLR</name>
<evidence type="ECO:0000256" key="1">
    <source>
        <dbReference type="SAM" id="MobiDB-lite"/>
    </source>
</evidence>